<proteinExistence type="predicted"/>
<feature type="transmembrane region" description="Helical" evidence="1">
    <location>
        <begin position="91"/>
        <end position="111"/>
    </location>
</feature>
<evidence type="ECO:0000313" key="2">
    <source>
        <dbReference type="EMBL" id="TCQ08137.1"/>
    </source>
</evidence>
<keyword evidence="1" id="KW-1133">Transmembrane helix</keyword>
<dbReference type="RefSeq" id="WP_132847299.1">
    <property type="nucleotide sequence ID" value="NZ_CP058648.1"/>
</dbReference>
<dbReference type="EMBL" id="SLYC01000001">
    <property type="protein sequence ID" value="TCQ08137.1"/>
    <property type="molecule type" value="Genomic_DNA"/>
</dbReference>
<dbReference type="NCBIfam" id="TIGR02876">
    <property type="entry name" value="spore_yqfD"/>
    <property type="match status" value="1"/>
</dbReference>
<evidence type="ECO:0000313" key="3">
    <source>
        <dbReference type="Proteomes" id="UP000295504"/>
    </source>
</evidence>
<reference evidence="2 3" key="1">
    <citation type="submission" date="2019-03" db="EMBL/GenBank/DDBJ databases">
        <title>Genomic Encyclopedia of Type Strains, Phase IV (KMG-IV): sequencing the most valuable type-strain genomes for metagenomic binning, comparative biology and taxonomic classification.</title>
        <authorList>
            <person name="Goeker M."/>
        </authorList>
    </citation>
    <scope>NUCLEOTIDE SEQUENCE [LARGE SCALE GENOMIC DNA]</scope>
    <source>
        <strain evidence="2 3">DSM 100013</strain>
    </source>
</reference>
<name>A0A4R2TYG3_9FIRM</name>
<keyword evidence="3" id="KW-1185">Reference proteome</keyword>
<organism evidence="2 3">
    <name type="scientific">Serpentinicella alkaliphila</name>
    <dbReference type="NCBI Taxonomy" id="1734049"/>
    <lineage>
        <taxon>Bacteria</taxon>
        <taxon>Bacillati</taxon>
        <taxon>Bacillota</taxon>
        <taxon>Clostridia</taxon>
        <taxon>Peptostreptococcales</taxon>
        <taxon>Natronincolaceae</taxon>
        <taxon>Serpentinicella</taxon>
    </lineage>
</organism>
<sequence length="395" mass="45501">MLVVSLWNYFRGYVIIRIEGLALEKFINICIAEQIFLWDINRINYTTLEAKVSLKGFKAIRKIIRKAGCRVYIANKNGYPFWFSRVKKRKMLLLGAFFSVSFLIILLSFIYRIEIQGNMVVSNDEIMSSLYNSGLKVGTNRYGLDLRDIENNVLMEINELSWVGIEINGITAKIKVVEKVFPPEKIDKETPTNVVAKTNGVIHKVIARNGDAVVKVGDIVEPGDLLITGVVKRQNLENPIYVHAYGEVFAKTYYETTKYMNLIEIKKEKTDKMITRRTIKIGDMVIAFSRGNIPFNNYVVESNVKSLLNWKKVNFPVEIITDEYYEAIDYEFKVDINEAKNKLHEQAIEELVPKIPEESEMVHSLVNFSRKGDVLYLDLVIETIEEIGKQIIINY</sequence>
<protein>
    <recommendedName>
        <fullName evidence="4">Stage IV sporulation protein</fullName>
    </recommendedName>
</protein>
<dbReference type="OrthoDB" id="1640349at2"/>
<dbReference type="AlphaFoldDB" id="A0A4R2TYG3"/>
<gene>
    <name evidence="2" type="ORF">EDD79_1001226</name>
</gene>
<evidence type="ECO:0008006" key="4">
    <source>
        <dbReference type="Google" id="ProtNLM"/>
    </source>
</evidence>
<dbReference type="InterPro" id="IPR010690">
    <property type="entry name" value="YqfD"/>
</dbReference>
<evidence type="ECO:0000256" key="1">
    <source>
        <dbReference type="SAM" id="Phobius"/>
    </source>
</evidence>
<keyword evidence="1" id="KW-0812">Transmembrane</keyword>
<keyword evidence="1" id="KW-0472">Membrane</keyword>
<dbReference type="Proteomes" id="UP000295504">
    <property type="component" value="Unassembled WGS sequence"/>
</dbReference>
<comment type="caution">
    <text evidence="2">The sequence shown here is derived from an EMBL/GenBank/DDBJ whole genome shotgun (WGS) entry which is preliminary data.</text>
</comment>
<dbReference type="PIRSF" id="PIRSF029895">
    <property type="entry name" value="SpoIV"/>
    <property type="match status" value="1"/>
</dbReference>
<accession>A0A4R2TYG3</accession>
<dbReference type="Pfam" id="PF06898">
    <property type="entry name" value="YqfD"/>
    <property type="match status" value="1"/>
</dbReference>